<evidence type="ECO:0000313" key="7">
    <source>
        <dbReference type="EMBL" id="QUI23193.1"/>
    </source>
</evidence>
<sequence length="617" mass="71158">MDNKLKMQSVNNVDENVKKIRELFPNCVTEGKDEEGKSIQIVDFDMLKQELSNYVVEGREERYQFNWPDKRNAILAANAPINKTLRPIRGESVQFENTKNLYIEGDNLEVLKLLQETYLGKIKMIYIDPPYNTGNDFLYEDDFKMTTEDFINANGQLDEDGNRLYQNTQRNGRYHTDWLNMIYPRIKLAADLLRDDGFIFISIDDNEVANLRKICDEIFGETNFVSQIMWKRKKERSNDSKNISIQGEYILIYGKSPLAILNFESLSSEYIKKSYKPATKDFPNGEWRPVPITVSKGLSGGGYEYKIVTPGGKVHNRLWAYPQKSYEKLLKEGRIYFGKDGNGVPQRVMYAADSKGQSTTNYWDDVATNKEGKKEVLELFDDAVFDTVKPTKLIEKIIDITIDNNESEFILDFFSGSATTADAVIRYNARNKTNHRFILVQLPEKVDGKKKGSSFDTICDIGKERIKRAITRLDGKYDSLNFDRGFRVLKIDGTNMKEVYYNPNQYEQTLFNDVLDNIKSDRTSEDLLFQVMLELGVLLSSKIEEEIVEGKKVFNVAAGYLMACFDKDVSEKTIEAVAKKKPYYFVMRDFSLANDNVATNFNQIFQMYSPDTIRKVL</sequence>
<dbReference type="KEGG" id="vpy:HZI73_13230"/>
<evidence type="ECO:0000256" key="2">
    <source>
        <dbReference type="ARBA" id="ARBA00022603"/>
    </source>
</evidence>
<dbReference type="Proteomes" id="UP000683246">
    <property type="component" value="Chromosome"/>
</dbReference>
<comment type="similarity">
    <text evidence="1">Belongs to the N(4)/N(6)-methyltransferase family.</text>
</comment>
<evidence type="ECO:0000313" key="8">
    <source>
        <dbReference type="Proteomes" id="UP000683246"/>
    </source>
</evidence>
<dbReference type="PRINTS" id="PR00506">
    <property type="entry name" value="D21N6MTFRASE"/>
</dbReference>
<dbReference type="Gene3D" id="3.40.50.150">
    <property type="entry name" value="Vaccinia Virus protein VP39"/>
    <property type="match status" value="1"/>
</dbReference>
<dbReference type="AlphaFoldDB" id="A0A8J8MKX8"/>
<dbReference type="PROSITE" id="PS00092">
    <property type="entry name" value="N6_MTASE"/>
    <property type="match status" value="1"/>
</dbReference>
<organism evidence="7 8">
    <name type="scientific">Vallitalea pronyensis</name>
    <dbReference type="NCBI Taxonomy" id="1348613"/>
    <lineage>
        <taxon>Bacteria</taxon>
        <taxon>Bacillati</taxon>
        <taxon>Bacillota</taxon>
        <taxon>Clostridia</taxon>
        <taxon>Lachnospirales</taxon>
        <taxon>Vallitaleaceae</taxon>
        <taxon>Vallitalea</taxon>
    </lineage>
</organism>
<dbReference type="InterPro" id="IPR029063">
    <property type="entry name" value="SAM-dependent_MTases_sf"/>
</dbReference>
<dbReference type="GO" id="GO:0032259">
    <property type="term" value="P:methylation"/>
    <property type="evidence" value="ECO:0007669"/>
    <property type="project" value="UniProtKB-KW"/>
</dbReference>
<dbReference type="SUPFAM" id="SSF53335">
    <property type="entry name" value="S-adenosyl-L-methionine-dependent methyltransferases"/>
    <property type="match status" value="1"/>
</dbReference>
<proteinExistence type="inferred from homology"/>
<dbReference type="InterPro" id="IPR002941">
    <property type="entry name" value="DNA_methylase_N4/N6"/>
</dbReference>
<gene>
    <name evidence="7" type="ORF">HZI73_13230</name>
</gene>
<dbReference type="PIRSF" id="PIRSF015855">
    <property type="entry name" value="TypeIII_Mtase_mKpnI"/>
    <property type="match status" value="1"/>
</dbReference>
<dbReference type="GO" id="GO:0003677">
    <property type="term" value="F:DNA binding"/>
    <property type="evidence" value="ECO:0007669"/>
    <property type="project" value="InterPro"/>
</dbReference>
<evidence type="ECO:0000256" key="5">
    <source>
        <dbReference type="ARBA" id="ARBA00022747"/>
    </source>
</evidence>
<dbReference type="InterPro" id="IPR002052">
    <property type="entry name" value="DNA_methylase_N6_adenine_CS"/>
</dbReference>
<protein>
    <submittedName>
        <fullName evidence="7">Site-specific DNA-methyltransferase</fullName>
    </submittedName>
</protein>
<evidence type="ECO:0000256" key="4">
    <source>
        <dbReference type="ARBA" id="ARBA00022691"/>
    </source>
</evidence>
<dbReference type="RefSeq" id="WP_212693872.1">
    <property type="nucleotide sequence ID" value="NZ_CP058649.1"/>
</dbReference>
<name>A0A8J8MKX8_9FIRM</name>
<keyword evidence="4" id="KW-0949">S-adenosyl-L-methionine</keyword>
<evidence type="ECO:0000256" key="3">
    <source>
        <dbReference type="ARBA" id="ARBA00022679"/>
    </source>
</evidence>
<dbReference type="InterPro" id="IPR002295">
    <property type="entry name" value="N4/N6-MTase_EcoPI_Mod-like"/>
</dbReference>
<keyword evidence="8" id="KW-1185">Reference proteome</keyword>
<dbReference type="Pfam" id="PF01555">
    <property type="entry name" value="N6_N4_Mtase"/>
    <property type="match status" value="1"/>
</dbReference>
<evidence type="ECO:0000259" key="6">
    <source>
        <dbReference type="Pfam" id="PF01555"/>
    </source>
</evidence>
<dbReference type="GO" id="GO:0008170">
    <property type="term" value="F:N-methyltransferase activity"/>
    <property type="evidence" value="ECO:0007669"/>
    <property type="project" value="InterPro"/>
</dbReference>
<dbReference type="REBASE" id="485531">
    <property type="entry name" value="M.VprNI3ORF13230P"/>
</dbReference>
<reference evidence="7" key="1">
    <citation type="submission" date="2020-07" db="EMBL/GenBank/DDBJ databases">
        <title>Vallitalea pronyensis genome.</title>
        <authorList>
            <person name="Postec A."/>
        </authorList>
    </citation>
    <scope>NUCLEOTIDE SEQUENCE</scope>
    <source>
        <strain evidence="7">FatNI3</strain>
    </source>
</reference>
<accession>A0A8J8MKX8</accession>
<evidence type="ECO:0000256" key="1">
    <source>
        <dbReference type="ARBA" id="ARBA00006594"/>
    </source>
</evidence>
<keyword evidence="5" id="KW-0680">Restriction system</keyword>
<dbReference type="GO" id="GO:0009307">
    <property type="term" value="P:DNA restriction-modification system"/>
    <property type="evidence" value="ECO:0007669"/>
    <property type="project" value="UniProtKB-KW"/>
</dbReference>
<keyword evidence="3" id="KW-0808">Transferase</keyword>
<keyword evidence="2" id="KW-0489">Methyltransferase</keyword>
<feature type="domain" description="DNA methylase N-4/N-6" evidence="6">
    <location>
        <begin position="122"/>
        <end position="430"/>
    </location>
</feature>
<dbReference type="EMBL" id="CP058649">
    <property type="protein sequence ID" value="QUI23193.1"/>
    <property type="molecule type" value="Genomic_DNA"/>
</dbReference>